<reference evidence="1 2" key="1">
    <citation type="submission" date="2024-05" db="EMBL/GenBank/DDBJ databases">
        <title>Haplotype-resolved chromosome-level genome assembly of Huyou (Citrus changshanensis).</title>
        <authorList>
            <person name="Miao C."/>
            <person name="Chen W."/>
            <person name="Wu Y."/>
            <person name="Wang L."/>
            <person name="Zhao S."/>
            <person name="Grierson D."/>
            <person name="Xu C."/>
            <person name="Chen K."/>
        </authorList>
    </citation>
    <scope>NUCLEOTIDE SEQUENCE [LARGE SCALE GENOMIC DNA]</scope>
    <source>
        <strain evidence="1">01-14</strain>
        <tissue evidence="1">Leaf</tissue>
    </source>
</reference>
<organism evidence="1 2">
    <name type="scientific">Citrus x changshan-huyou</name>
    <dbReference type="NCBI Taxonomy" id="2935761"/>
    <lineage>
        <taxon>Eukaryota</taxon>
        <taxon>Viridiplantae</taxon>
        <taxon>Streptophyta</taxon>
        <taxon>Embryophyta</taxon>
        <taxon>Tracheophyta</taxon>
        <taxon>Spermatophyta</taxon>
        <taxon>Magnoliopsida</taxon>
        <taxon>eudicotyledons</taxon>
        <taxon>Gunneridae</taxon>
        <taxon>Pentapetalae</taxon>
        <taxon>rosids</taxon>
        <taxon>malvids</taxon>
        <taxon>Sapindales</taxon>
        <taxon>Rutaceae</taxon>
        <taxon>Aurantioideae</taxon>
        <taxon>Citrus</taxon>
    </lineage>
</organism>
<name>A0AAP0M8F9_9ROSI</name>
<dbReference type="AlphaFoldDB" id="A0AAP0M8F9"/>
<evidence type="ECO:0000313" key="1">
    <source>
        <dbReference type="EMBL" id="KAK9199572.1"/>
    </source>
</evidence>
<protein>
    <submittedName>
        <fullName evidence="1">Uncharacterized protein</fullName>
    </submittedName>
</protein>
<dbReference type="Proteomes" id="UP001428341">
    <property type="component" value="Unassembled WGS sequence"/>
</dbReference>
<proteinExistence type="predicted"/>
<gene>
    <name evidence="1" type="ORF">WN944_014764</name>
</gene>
<accession>A0AAP0M8F9</accession>
<keyword evidence="2" id="KW-1185">Reference proteome</keyword>
<evidence type="ECO:0000313" key="2">
    <source>
        <dbReference type="Proteomes" id="UP001428341"/>
    </source>
</evidence>
<comment type="caution">
    <text evidence="1">The sequence shown here is derived from an EMBL/GenBank/DDBJ whole genome shotgun (WGS) entry which is preliminary data.</text>
</comment>
<sequence length="124" mass="14131">MKALIQGKSFDGLPYSISYCQFAIRDMLAQQATTNKRWRQHEAAMSAPQHRKSMLPRRQQSLWTVASATCLPSSFNFCGILDLREYLVQASGKPIIVENPQEIQSYTPTNEFKQEECLRSCGNL</sequence>
<dbReference type="EMBL" id="JBCGBO010000005">
    <property type="protein sequence ID" value="KAK9199572.1"/>
    <property type="molecule type" value="Genomic_DNA"/>
</dbReference>